<accession>A0A481Z7Q5</accession>
<proteinExistence type="predicted"/>
<feature type="transmembrane region" description="Helical" evidence="1">
    <location>
        <begin position="236"/>
        <end position="254"/>
    </location>
</feature>
<keyword evidence="1" id="KW-0472">Membrane</keyword>
<reference evidence="2" key="1">
    <citation type="journal article" date="2019" name="MBio">
        <title>Virus Genomes from Deep Sea Sediments Expand the Ocean Megavirome and Support Independent Origins of Viral Gigantism.</title>
        <authorList>
            <person name="Backstrom D."/>
            <person name="Yutin N."/>
            <person name="Jorgensen S.L."/>
            <person name="Dharamshi J."/>
            <person name="Homa F."/>
            <person name="Zaremba-Niedwiedzka K."/>
            <person name="Spang A."/>
            <person name="Wolf Y.I."/>
            <person name="Koonin E.V."/>
            <person name="Ettema T.J."/>
        </authorList>
    </citation>
    <scope>NUCLEOTIDE SEQUENCE</scope>
</reference>
<keyword evidence="2" id="KW-0808">Transferase</keyword>
<evidence type="ECO:0000313" key="2">
    <source>
        <dbReference type="EMBL" id="QBK91666.1"/>
    </source>
</evidence>
<sequence length="277" mass="31126">MRIPVYILSSKISCDYSDFLYCFFNQCKLFKIIDFPSKVGSVGVTDVVTEANQVIDALCDSHKHFPHDFTIIIKDTSVTNCDIHDVAEIILSAIKLNRHKDIWDLCYLCKWLDRCDLYKELVKKDGKTQIVKTFAPLGIQAIMFSPKGRDIVLGKKKMKNKEFFTPITLPLGDKLSAEISNKNIKATAVVPNLFDFDVLTVQTTGNELNYLKSAECRVPVPNDNDNGGDNLGAIPFFWFVVVVIGLSVVAWFFYQFIAKDLPAGTQEVKKVRRGGAA</sequence>
<dbReference type="EMBL" id="MK500563">
    <property type="protein sequence ID" value="QBK91666.1"/>
    <property type="molecule type" value="Genomic_DNA"/>
</dbReference>
<keyword evidence="1" id="KW-1133">Transmembrane helix</keyword>
<gene>
    <name evidence="2" type="ORF">LCPAC302_02860</name>
</gene>
<name>A0A481Z7Q5_9VIRU</name>
<keyword evidence="1" id="KW-0812">Transmembrane</keyword>
<organism evidence="2">
    <name type="scientific">Pithovirus LCPAC302</name>
    <dbReference type="NCBI Taxonomy" id="2506593"/>
    <lineage>
        <taxon>Viruses</taxon>
        <taxon>Pithoviruses</taxon>
    </lineage>
</organism>
<evidence type="ECO:0000256" key="1">
    <source>
        <dbReference type="SAM" id="Phobius"/>
    </source>
</evidence>
<protein>
    <submittedName>
        <fullName evidence="2">Glycosyltransferase family 25</fullName>
    </submittedName>
</protein>
<dbReference type="GO" id="GO:0016740">
    <property type="term" value="F:transferase activity"/>
    <property type="evidence" value="ECO:0007669"/>
    <property type="project" value="UniProtKB-KW"/>
</dbReference>